<name>A0AAN5CGI2_9BILA</name>
<dbReference type="Proteomes" id="UP001328107">
    <property type="component" value="Unassembled WGS sequence"/>
</dbReference>
<keyword evidence="2" id="KW-1185">Reference proteome</keyword>
<gene>
    <name evidence="1" type="ORF">PMAYCL1PPCAC_13309</name>
</gene>
<sequence length="94" mass="10393">NDSIVSRFEVQESVGTLCKVPKYCLRWSCPTAPALSDAPFIEFADPLPPAMVNYKDKVFFQCKTEIRFSASCTERGVVAPAGSIFNPTCDPKEK</sequence>
<feature type="non-terminal residue" evidence="1">
    <location>
        <position position="1"/>
    </location>
</feature>
<proteinExistence type="predicted"/>
<protein>
    <submittedName>
        <fullName evidence="1">Uncharacterized protein</fullName>
    </submittedName>
</protein>
<feature type="non-terminal residue" evidence="1">
    <location>
        <position position="94"/>
    </location>
</feature>
<dbReference type="EMBL" id="BTRK01000003">
    <property type="protein sequence ID" value="GMR43114.1"/>
    <property type="molecule type" value="Genomic_DNA"/>
</dbReference>
<accession>A0AAN5CGI2</accession>
<comment type="caution">
    <text evidence="1">The sequence shown here is derived from an EMBL/GenBank/DDBJ whole genome shotgun (WGS) entry which is preliminary data.</text>
</comment>
<dbReference type="AlphaFoldDB" id="A0AAN5CGI2"/>
<reference evidence="2" key="1">
    <citation type="submission" date="2022-10" db="EMBL/GenBank/DDBJ databases">
        <title>Genome assembly of Pristionchus species.</title>
        <authorList>
            <person name="Yoshida K."/>
            <person name="Sommer R.J."/>
        </authorList>
    </citation>
    <scope>NUCLEOTIDE SEQUENCE [LARGE SCALE GENOMIC DNA]</scope>
    <source>
        <strain evidence="2">RS5460</strain>
    </source>
</reference>
<evidence type="ECO:0000313" key="1">
    <source>
        <dbReference type="EMBL" id="GMR43114.1"/>
    </source>
</evidence>
<evidence type="ECO:0000313" key="2">
    <source>
        <dbReference type="Proteomes" id="UP001328107"/>
    </source>
</evidence>
<organism evidence="1 2">
    <name type="scientific">Pristionchus mayeri</name>
    <dbReference type="NCBI Taxonomy" id="1317129"/>
    <lineage>
        <taxon>Eukaryota</taxon>
        <taxon>Metazoa</taxon>
        <taxon>Ecdysozoa</taxon>
        <taxon>Nematoda</taxon>
        <taxon>Chromadorea</taxon>
        <taxon>Rhabditida</taxon>
        <taxon>Rhabditina</taxon>
        <taxon>Diplogasteromorpha</taxon>
        <taxon>Diplogasteroidea</taxon>
        <taxon>Neodiplogasteridae</taxon>
        <taxon>Pristionchus</taxon>
    </lineage>
</organism>